<feature type="region of interest" description="Disordered" evidence="1">
    <location>
        <begin position="278"/>
        <end position="305"/>
    </location>
</feature>
<sequence length="305" mass="35177">MNDKISSGKIRGAAKKKQNSNKIKRHGRASPRRSAERFIETRPRVLLGTLWRQDKYPGMKVYFYVVTETFPGTDTTWLVFTPRKFGYTLHQREETCTGALSYINSQDLDPRWRSSFDDLKEGSVKMSLEKRSEILKEYYLAQAELPEDLWVRSGGPRHLKKRLDSAQNTATIDDDDALLEEWVVGRSKFTEELLLQVLRKLVSLLKVEIPPTYQEMRLAETSHGYAANSPYLSRPWREYMQKSGLELQYLPYFSCVPASELEKYWRVHGKGKISTRSEDIVQSSQDIPSASPELASSEREIATVQ</sequence>
<organism evidence="2 3">
    <name type="scientific">Phlyctema vagabunda</name>
    <dbReference type="NCBI Taxonomy" id="108571"/>
    <lineage>
        <taxon>Eukaryota</taxon>
        <taxon>Fungi</taxon>
        <taxon>Dikarya</taxon>
        <taxon>Ascomycota</taxon>
        <taxon>Pezizomycotina</taxon>
        <taxon>Leotiomycetes</taxon>
        <taxon>Helotiales</taxon>
        <taxon>Dermateaceae</taxon>
        <taxon>Phlyctema</taxon>
    </lineage>
</organism>
<keyword evidence="3" id="KW-1185">Reference proteome</keyword>
<dbReference type="Proteomes" id="UP001629113">
    <property type="component" value="Unassembled WGS sequence"/>
</dbReference>
<feature type="region of interest" description="Disordered" evidence="1">
    <location>
        <begin position="1"/>
        <end position="35"/>
    </location>
</feature>
<protein>
    <submittedName>
        <fullName evidence="2">Uncharacterized protein</fullName>
    </submittedName>
</protein>
<feature type="compositionally biased region" description="Basic residues" evidence="1">
    <location>
        <begin position="12"/>
        <end position="31"/>
    </location>
</feature>
<evidence type="ECO:0000313" key="3">
    <source>
        <dbReference type="Proteomes" id="UP001629113"/>
    </source>
</evidence>
<evidence type="ECO:0000313" key="2">
    <source>
        <dbReference type="EMBL" id="KAL3424890.1"/>
    </source>
</evidence>
<reference evidence="2 3" key="1">
    <citation type="submission" date="2024-06" db="EMBL/GenBank/DDBJ databases">
        <title>Complete genome of Phlyctema vagabunda strain 19-DSS-EL-015.</title>
        <authorList>
            <person name="Fiorenzani C."/>
        </authorList>
    </citation>
    <scope>NUCLEOTIDE SEQUENCE [LARGE SCALE GENOMIC DNA]</scope>
    <source>
        <strain evidence="2 3">19-DSS-EL-015</strain>
    </source>
</reference>
<dbReference type="EMBL" id="JBFCZG010000003">
    <property type="protein sequence ID" value="KAL3424890.1"/>
    <property type="molecule type" value="Genomic_DNA"/>
</dbReference>
<accession>A0ABR4PNI5</accession>
<gene>
    <name evidence="2" type="ORF">PVAG01_04171</name>
</gene>
<name>A0ABR4PNI5_9HELO</name>
<feature type="compositionally biased region" description="Basic and acidic residues" evidence="1">
    <location>
        <begin position="296"/>
        <end position="305"/>
    </location>
</feature>
<proteinExistence type="predicted"/>
<evidence type="ECO:0000256" key="1">
    <source>
        <dbReference type="SAM" id="MobiDB-lite"/>
    </source>
</evidence>
<comment type="caution">
    <text evidence="2">The sequence shown here is derived from an EMBL/GenBank/DDBJ whole genome shotgun (WGS) entry which is preliminary data.</text>
</comment>